<organism evidence="1 2">
    <name type="scientific">Mytilus coruscus</name>
    <name type="common">Sea mussel</name>
    <dbReference type="NCBI Taxonomy" id="42192"/>
    <lineage>
        <taxon>Eukaryota</taxon>
        <taxon>Metazoa</taxon>
        <taxon>Spiralia</taxon>
        <taxon>Lophotrochozoa</taxon>
        <taxon>Mollusca</taxon>
        <taxon>Bivalvia</taxon>
        <taxon>Autobranchia</taxon>
        <taxon>Pteriomorphia</taxon>
        <taxon>Mytilida</taxon>
        <taxon>Mytiloidea</taxon>
        <taxon>Mytilidae</taxon>
        <taxon>Mytilinae</taxon>
        <taxon>Mytilus</taxon>
    </lineage>
</organism>
<name>A0A6J8BI12_MYTCO</name>
<evidence type="ECO:0000313" key="1">
    <source>
        <dbReference type="EMBL" id="CAC5383303.1"/>
    </source>
</evidence>
<evidence type="ECO:0000313" key="2">
    <source>
        <dbReference type="Proteomes" id="UP000507470"/>
    </source>
</evidence>
<gene>
    <name evidence="1" type="ORF">MCOR_19067</name>
</gene>
<sequence>MKRMFESKLDKLRTDLMANVDNKVRALRDEISIDINRETNRTDQLLTTVQSIQTRLDSFEQDTSSKNSVPLLSNPLYQTQSRYHNYSKRFNSIIGALSETLSLTDNVPNRDILDKSIIQHGHEFIDFLNEAKFCVLNGRLAMNDNFTSISCKGKAVVDYICVPQDSFNDFRNF</sequence>
<protein>
    <submittedName>
        <fullName evidence="1">Uncharacterized protein</fullName>
    </submittedName>
</protein>
<accession>A0A6J8BI12</accession>
<dbReference type="EMBL" id="CACVKT020003358">
    <property type="protein sequence ID" value="CAC5383303.1"/>
    <property type="molecule type" value="Genomic_DNA"/>
</dbReference>
<dbReference type="AlphaFoldDB" id="A0A6J8BI12"/>
<proteinExistence type="predicted"/>
<dbReference type="Proteomes" id="UP000507470">
    <property type="component" value="Unassembled WGS sequence"/>
</dbReference>
<keyword evidence="2" id="KW-1185">Reference proteome</keyword>
<reference evidence="1 2" key="1">
    <citation type="submission" date="2020-06" db="EMBL/GenBank/DDBJ databases">
        <authorList>
            <person name="Li R."/>
            <person name="Bekaert M."/>
        </authorList>
    </citation>
    <scope>NUCLEOTIDE SEQUENCE [LARGE SCALE GENOMIC DNA]</scope>
    <source>
        <strain evidence="2">wild</strain>
    </source>
</reference>
<dbReference type="OrthoDB" id="10585883at2759"/>